<dbReference type="Pfam" id="PF00149">
    <property type="entry name" value="Metallophos"/>
    <property type="match status" value="1"/>
</dbReference>
<dbReference type="InterPro" id="IPR004843">
    <property type="entry name" value="Calcineurin-like_PHP"/>
</dbReference>
<keyword evidence="4 6" id="KW-0472">Membrane</keyword>
<keyword evidence="2 6" id="KW-0812">Transmembrane</keyword>
<organism evidence="8 9">
    <name type="scientific">Pleurotus ostreatus</name>
    <name type="common">Oyster mushroom</name>
    <name type="synonym">White-rot fungus</name>
    <dbReference type="NCBI Taxonomy" id="5322"/>
    <lineage>
        <taxon>Eukaryota</taxon>
        <taxon>Fungi</taxon>
        <taxon>Dikarya</taxon>
        <taxon>Basidiomycota</taxon>
        <taxon>Agaricomycotina</taxon>
        <taxon>Agaricomycetes</taxon>
        <taxon>Agaricomycetidae</taxon>
        <taxon>Agaricales</taxon>
        <taxon>Pleurotineae</taxon>
        <taxon>Pleurotaceae</taxon>
        <taxon>Pleurotus</taxon>
    </lineage>
</organism>
<name>A0A8H7DRN5_PLEOS</name>
<dbReference type="VEuPathDB" id="FungiDB:PC9H_007415"/>
<dbReference type="PANTHER" id="PTHR13315:SF4">
    <property type="entry name" value="METALLOPHOSPHOESTERASE, ISOFORM E"/>
    <property type="match status" value="1"/>
</dbReference>
<dbReference type="RefSeq" id="XP_036630566.1">
    <property type="nucleotide sequence ID" value="XM_036776946.1"/>
</dbReference>
<protein>
    <recommendedName>
        <fullName evidence="7">Calcineurin-like phosphoesterase domain-containing protein</fullName>
    </recommendedName>
</protein>
<feature type="transmembrane region" description="Helical" evidence="6">
    <location>
        <begin position="358"/>
        <end position="382"/>
    </location>
</feature>
<dbReference type="GO" id="GO:0016020">
    <property type="term" value="C:membrane"/>
    <property type="evidence" value="ECO:0007669"/>
    <property type="project" value="UniProtKB-SubCell"/>
</dbReference>
<keyword evidence="3 6" id="KW-1133">Transmembrane helix</keyword>
<proteinExistence type="predicted"/>
<dbReference type="GO" id="GO:0006506">
    <property type="term" value="P:GPI anchor biosynthetic process"/>
    <property type="evidence" value="ECO:0007669"/>
    <property type="project" value="InterPro"/>
</dbReference>
<feature type="domain" description="Calcineurin-like phosphoesterase" evidence="7">
    <location>
        <begin position="57"/>
        <end position="297"/>
    </location>
</feature>
<dbReference type="InterPro" id="IPR033308">
    <property type="entry name" value="PGAP5/Cdc1/Ted1"/>
</dbReference>
<dbReference type="EMBL" id="JACETU010000005">
    <property type="protein sequence ID" value="KAF7428194.1"/>
    <property type="molecule type" value="Genomic_DNA"/>
</dbReference>
<evidence type="ECO:0000256" key="5">
    <source>
        <dbReference type="SAM" id="MobiDB-lite"/>
    </source>
</evidence>
<dbReference type="OrthoDB" id="5977743at2759"/>
<evidence type="ECO:0000256" key="4">
    <source>
        <dbReference type="ARBA" id="ARBA00023136"/>
    </source>
</evidence>
<dbReference type="AlphaFoldDB" id="A0A8H7DRN5"/>
<evidence type="ECO:0000256" key="6">
    <source>
        <dbReference type="SAM" id="Phobius"/>
    </source>
</evidence>
<evidence type="ECO:0000313" key="9">
    <source>
        <dbReference type="Proteomes" id="UP000623687"/>
    </source>
</evidence>
<gene>
    <name evidence="8" type="ORF">PC9H_007415</name>
</gene>
<dbReference type="PANTHER" id="PTHR13315">
    <property type="entry name" value="METALLO PHOSPHOESTERASE RELATED"/>
    <property type="match status" value="1"/>
</dbReference>
<dbReference type="GO" id="GO:0005783">
    <property type="term" value="C:endoplasmic reticulum"/>
    <property type="evidence" value="ECO:0007669"/>
    <property type="project" value="TreeGrafter"/>
</dbReference>
<dbReference type="Gene3D" id="3.60.21.10">
    <property type="match status" value="1"/>
</dbReference>
<dbReference type="InterPro" id="IPR029052">
    <property type="entry name" value="Metallo-depent_PP-like"/>
</dbReference>
<comment type="caution">
    <text evidence="8">The sequence shown here is derived from an EMBL/GenBank/DDBJ whole genome shotgun (WGS) entry which is preliminary data.</text>
</comment>
<dbReference type="SUPFAM" id="SSF56300">
    <property type="entry name" value="Metallo-dependent phosphatases"/>
    <property type="match status" value="1"/>
</dbReference>
<accession>A0A8H7DRN5</accession>
<dbReference type="GeneID" id="59377233"/>
<evidence type="ECO:0000313" key="8">
    <source>
        <dbReference type="EMBL" id="KAF7428194.1"/>
    </source>
</evidence>
<evidence type="ECO:0000256" key="2">
    <source>
        <dbReference type="ARBA" id="ARBA00022692"/>
    </source>
</evidence>
<evidence type="ECO:0000256" key="3">
    <source>
        <dbReference type="ARBA" id="ARBA00022989"/>
    </source>
</evidence>
<evidence type="ECO:0000256" key="1">
    <source>
        <dbReference type="ARBA" id="ARBA00004141"/>
    </source>
</evidence>
<comment type="subcellular location">
    <subcellularLocation>
        <location evidence="1">Membrane</location>
        <topology evidence="1">Multi-pass membrane protein</topology>
    </subcellularLocation>
</comment>
<feature type="region of interest" description="Disordered" evidence="5">
    <location>
        <begin position="387"/>
        <end position="424"/>
    </location>
</feature>
<sequence length="487" mass="54253">MMSIMRLSKGPNPRVVLALRILWAVLILGCEYATFAWTASQCPWPSLTSPASSQVSRILIVADPQILDHGSYPDRGIILTFLSRVFTDLNLRRSWRAALRKQPDAVVFLGDMMDNGRVNMSDDEYERYYARFNSIFAQDESTPRYFVPGNHDTGIGAAKMFSPEAHNRYLKHFGPPNHVQTMSGYTLVFVDAPSLVEEEYERTAKAIQFNQWTPVKGGPVEFIHTFHKNKTDSPIILFTHIPLARPEGVDCGPLRERGTIHRGGGIGYQNTLGQQMSHFILDQVQPSLIFSGDDHDYCEYIHTLNDSTRIREVTVKSLSMAMGIRRPGFQLLSLALPSSAPVKTVTHADAPCLMPDQLAIYLSVYLPLIAASLLVLLVLNVLGSSRAPRRSSNASLTRMTSRPRSDLDGSDDDLPKPSTVAKGRHQGFALRVQSRLWRGWRLRTSAPRSGLGGGTRRWLAGFVSDAWDVAVVPLGLFSVLAVYTLWS</sequence>
<reference evidence="8" key="1">
    <citation type="submission" date="2019-07" db="EMBL/GenBank/DDBJ databases">
        <authorList>
            <person name="Palmer J.M."/>
        </authorList>
    </citation>
    <scope>NUCLEOTIDE SEQUENCE</scope>
    <source>
        <strain evidence="8">PC9</strain>
    </source>
</reference>
<evidence type="ECO:0000259" key="7">
    <source>
        <dbReference type="Pfam" id="PF00149"/>
    </source>
</evidence>
<keyword evidence="9" id="KW-1185">Reference proteome</keyword>
<dbReference type="GO" id="GO:0016787">
    <property type="term" value="F:hydrolase activity"/>
    <property type="evidence" value="ECO:0007669"/>
    <property type="project" value="InterPro"/>
</dbReference>
<dbReference type="Proteomes" id="UP000623687">
    <property type="component" value="Unassembled WGS sequence"/>
</dbReference>